<dbReference type="SUPFAM" id="SSF74650">
    <property type="entry name" value="Galactose mutarotase-like"/>
    <property type="match status" value="1"/>
</dbReference>
<feature type="signal peptide" evidence="10">
    <location>
        <begin position="1"/>
        <end position="20"/>
    </location>
</feature>
<dbReference type="SUPFAM" id="SSF51445">
    <property type="entry name" value="(Trans)glycosidases"/>
    <property type="match status" value="1"/>
</dbReference>
<comment type="catalytic activity">
    <reaction evidence="1">
        <text>Hydrolysis of terminal, non-reducing (1-&gt;4)-linked alpha-D-glucose residues with release of alpha-D-glucose.</text>
        <dbReference type="EC" id="3.2.1.20"/>
    </reaction>
</comment>
<dbReference type="AlphaFoldDB" id="A0A0G2F022"/>
<evidence type="ECO:0000256" key="6">
    <source>
        <dbReference type="ARBA" id="ARBA00023180"/>
    </source>
</evidence>
<dbReference type="EC" id="3.2.1.20" evidence="3"/>
<evidence type="ECO:0000313" key="13">
    <source>
        <dbReference type="EMBL" id="KKY27734.1"/>
    </source>
</evidence>
<feature type="compositionally biased region" description="Low complexity" evidence="9">
    <location>
        <begin position="574"/>
        <end position="594"/>
    </location>
</feature>
<keyword evidence="7 8" id="KW-0326">Glycosidase</keyword>
<comment type="caution">
    <text evidence="13">The sequence shown here is derived from an EMBL/GenBank/DDBJ whole genome shotgun (WGS) entry which is preliminary data.</text>
</comment>
<dbReference type="SUPFAM" id="SSF51011">
    <property type="entry name" value="Glycosyl hydrolase domain"/>
    <property type="match status" value="1"/>
</dbReference>
<dbReference type="InterPro" id="IPR048395">
    <property type="entry name" value="Glyco_hydro_31_C"/>
</dbReference>
<dbReference type="GO" id="GO:0005975">
    <property type="term" value="P:carbohydrate metabolic process"/>
    <property type="evidence" value="ECO:0007669"/>
    <property type="project" value="InterPro"/>
</dbReference>
<dbReference type="Pfam" id="PF01055">
    <property type="entry name" value="Glyco_hydro_31_2nd"/>
    <property type="match status" value="1"/>
</dbReference>
<dbReference type="InterPro" id="IPR013780">
    <property type="entry name" value="Glyco_hydro_b"/>
</dbReference>
<keyword evidence="4 10" id="KW-0732">Signal</keyword>
<evidence type="ECO:0000256" key="2">
    <source>
        <dbReference type="ARBA" id="ARBA00007806"/>
    </source>
</evidence>
<keyword evidence="14" id="KW-1185">Reference proteome</keyword>
<dbReference type="FunFam" id="3.20.20.80:FF:000138">
    <property type="entry name" value="Putative alpha-glucosidase AgdA"/>
    <property type="match status" value="1"/>
</dbReference>
<dbReference type="Pfam" id="PF21365">
    <property type="entry name" value="Glyco_hydro_31_3rd"/>
    <property type="match status" value="1"/>
</dbReference>
<feature type="chain" id="PRO_5002543667" description="alpha-glucosidase" evidence="10">
    <location>
        <begin position="21"/>
        <end position="1016"/>
    </location>
</feature>
<reference evidence="13 14" key="1">
    <citation type="submission" date="2015-05" db="EMBL/GenBank/DDBJ databases">
        <title>Distinctive expansion of gene families associated with plant cell wall degradation and secondary metabolism in the genomes of grapevine trunk pathogens.</title>
        <authorList>
            <person name="Lawrence D.P."/>
            <person name="Travadon R."/>
            <person name="Rolshausen P.E."/>
            <person name="Baumgartner K."/>
        </authorList>
    </citation>
    <scope>NUCLEOTIDE SEQUENCE [LARGE SCALE GENOMIC DNA]</scope>
    <source>
        <strain evidence="13">UCRPC4</strain>
    </source>
</reference>
<dbReference type="PANTHER" id="PTHR22762:SF133">
    <property type="entry name" value="P-TYPE DOMAIN-CONTAINING PROTEIN"/>
    <property type="match status" value="1"/>
</dbReference>
<feature type="domain" description="Glycosyl hydrolase family 31 C-terminal" evidence="12">
    <location>
        <begin position="780"/>
        <end position="873"/>
    </location>
</feature>
<dbReference type="EMBL" id="LCWF01000022">
    <property type="protein sequence ID" value="KKY27734.1"/>
    <property type="molecule type" value="Genomic_DNA"/>
</dbReference>
<evidence type="ECO:0000259" key="12">
    <source>
        <dbReference type="Pfam" id="PF21365"/>
    </source>
</evidence>
<dbReference type="GO" id="GO:0004558">
    <property type="term" value="F:alpha-1,4-glucosidase activity"/>
    <property type="evidence" value="ECO:0007669"/>
    <property type="project" value="UniProtKB-EC"/>
</dbReference>
<evidence type="ECO:0000313" key="14">
    <source>
        <dbReference type="Proteomes" id="UP000053317"/>
    </source>
</evidence>
<comment type="similarity">
    <text evidence="2 8">Belongs to the glycosyl hydrolase 31 family.</text>
</comment>
<evidence type="ECO:0000256" key="3">
    <source>
        <dbReference type="ARBA" id="ARBA00012741"/>
    </source>
</evidence>
<feature type="region of interest" description="Disordered" evidence="9">
    <location>
        <begin position="574"/>
        <end position="601"/>
    </location>
</feature>
<dbReference type="InterPro" id="IPR000322">
    <property type="entry name" value="Glyco_hydro_31_TIM"/>
</dbReference>
<dbReference type="InterPro" id="IPR030459">
    <property type="entry name" value="Glyco_hydro_31_CS"/>
</dbReference>
<dbReference type="InterPro" id="IPR011013">
    <property type="entry name" value="Gal_mutarotase_sf_dom"/>
</dbReference>
<proteinExistence type="inferred from homology"/>
<organism evidence="13 14">
    <name type="scientific">Phaeomoniella chlamydospora</name>
    <name type="common">Phaeoacremonium chlamydosporum</name>
    <dbReference type="NCBI Taxonomy" id="158046"/>
    <lineage>
        <taxon>Eukaryota</taxon>
        <taxon>Fungi</taxon>
        <taxon>Dikarya</taxon>
        <taxon>Ascomycota</taxon>
        <taxon>Pezizomycotina</taxon>
        <taxon>Eurotiomycetes</taxon>
        <taxon>Chaetothyriomycetidae</taxon>
        <taxon>Phaeomoniellales</taxon>
        <taxon>Phaeomoniellaceae</taxon>
        <taxon>Phaeomoniella</taxon>
    </lineage>
</organism>
<keyword evidence="5 8" id="KW-0378">Hydrolase</keyword>
<dbReference type="CDD" id="cd14752">
    <property type="entry name" value="GH31_N"/>
    <property type="match status" value="1"/>
</dbReference>
<evidence type="ECO:0000256" key="1">
    <source>
        <dbReference type="ARBA" id="ARBA00001657"/>
    </source>
</evidence>
<gene>
    <name evidence="13" type="ORF">UCRPC4_g00968</name>
</gene>
<dbReference type="CDD" id="cd06602">
    <property type="entry name" value="GH31_MGAM_SI_GAA"/>
    <property type="match status" value="1"/>
</dbReference>
<dbReference type="PROSITE" id="PS00707">
    <property type="entry name" value="GLYCOSYL_HYDROL_F31_2"/>
    <property type="match status" value="1"/>
</dbReference>
<sequence>MAPKKWLQCLLLSTPTGVYGQSSAITSVYGGSAAPGSTTVSLQLCEGMYGQNNEISPPGAIICRLNVQFDNIVAVYIYRACKRGLCPGYTAANVQSSKTVLTADLTLAGKACNVYGVDVADLTLTVEYQTTERLRVSIAPNYLGSSNTSWYILSENLITAPKVEEGIQTANDLTFSWSNDPSFNFNVTRESTGAVLYSTTGSQLVYENQFIEIVTSMPENYNLYGLGETIHGLRLGNNYTKTIYAADVGDPIDYNIYGSHPFYLDTRYYEVDSNGNEQLVTNDWTADYDGEYRSYSHGVYLRNAHGQEILLRPSNVTWRMLGGSIDLFFFSGPSQPEVTSQYLKAVGLPAMQQYHTFGFHQCRWGSELEDVVNNYAAFGIPLEHIWSDIDYMNQYRDFDNDANRYDYTTGQEFLSRLHDNGQYWVPIIDSAIYVPNPLNASDAYSTFNNGNNSNAFILNPDGSLYIGEVWPGYTVFPDWLTNSSETWWVNEMVEWHNKIPFDGAWLDMSEVSSFCVGSCGTGNITMNPVHPGFLLPGEPGDVIFDYPEGFNLTNATEAASASSGSSSQASAASATAGSSTSTSTSYLRTTPTATRNVDHPPYVINNVQGDLAVHAVAPNATHHDGTLEYDVHNLWGHGIIKATYQSLLSIFPGKRPFIIGRSTFAGSGSYAGHWGGDNTSKWIYMFFSIPQALSFQLFGIPMFGVDTCGFNGNTDEELCNRWMQLSAFFPFYRNHNVLSAIPQEAYRWSSVISATKTAMEIRFNLLPYMYTLFHTASTTGSTVMNALPWLFPNDPTLTDADRQFFLGSAILVTPVLTQGATTVNGVFPGLIEGTDTYYDWYNLSSIPIPSVKNTTLSAPLGHIPVHIRGNHILATQEMAMTTRAARLTPWSLLIALDVTSQTAHGSLYLDDGESLTPNATKLISFDVSNGNSLSVNITGTFQDGNSLSNLTVLGVHEQPKMNGTVVFSWDEQDNNIANNVSAQGEWDEAKGVLVVKGLEEKVGKGVWDRGNWKLNW</sequence>
<protein>
    <recommendedName>
        <fullName evidence="3">alpha-glucosidase</fullName>
        <ecNumber evidence="3">3.2.1.20</ecNumber>
    </recommendedName>
</protein>
<dbReference type="FunFam" id="2.60.40.1760:FF:000005">
    <property type="entry name" value="Putative alpha-glucosidase AgdA"/>
    <property type="match status" value="1"/>
</dbReference>
<reference evidence="13 14" key="2">
    <citation type="submission" date="2015-05" db="EMBL/GenBank/DDBJ databases">
        <authorList>
            <person name="Morales-Cruz A."/>
            <person name="Amrine K.C."/>
            <person name="Cantu D."/>
        </authorList>
    </citation>
    <scope>NUCLEOTIDE SEQUENCE [LARGE SCALE GENOMIC DNA]</scope>
    <source>
        <strain evidence="13">UCRPC4</strain>
    </source>
</reference>
<evidence type="ECO:0000259" key="11">
    <source>
        <dbReference type="Pfam" id="PF01055"/>
    </source>
</evidence>
<evidence type="ECO:0000256" key="7">
    <source>
        <dbReference type="ARBA" id="ARBA00023295"/>
    </source>
</evidence>
<evidence type="ECO:0000256" key="8">
    <source>
        <dbReference type="RuleBase" id="RU361185"/>
    </source>
</evidence>
<evidence type="ECO:0000256" key="4">
    <source>
        <dbReference type="ARBA" id="ARBA00022729"/>
    </source>
</evidence>
<dbReference type="GO" id="GO:0030246">
    <property type="term" value="F:carbohydrate binding"/>
    <property type="evidence" value="ECO:0007669"/>
    <property type="project" value="InterPro"/>
</dbReference>
<keyword evidence="6" id="KW-0325">Glycoprotein</keyword>
<dbReference type="InterPro" id="IPR017853">
    <property type="entry name" value="GH"/>
</dbReference>
<dbReference type="Gene3D" id="3.20.20.80">
    <property type="entry name" value="Glycosidases"/>
    <property type="match status" value="2"/>
</dbReference>
<dbReference type="Gene3D" id="2.60.40.1760">
    <property type="entry name" value="glycosyl hydrolase (family 31)"/>
    <property type="match status" value="1"/>
</dbReference>
<dbReference type="PANTHER" id="PTHR22762">
    <property type="entry name" value="ALPHA-GLUCOSIDASE"/>
    <property type="match status" value="1"/>
</dbReference>
<evidence type="ECO:0000256" key="5">
    <source>
        <dbReference type="ARBA" id="ARBA00022801"/>
    </source>
</evidence>
<dbReference type="OrthoDB" id="5839090at2759"/>
<accession>A0A0G2F022</accession>
<evidence type="ECO:0000256" key="10">
    <source>
        <dbReference type="SAM" id="SignalP"/>
    </source>
</evidence>
<name>A0A0G2F022_PHACM</name>
<dbReference type="Gene3D" id="2.60.40.1180">
    <property type="entry name" value="Golgi alpha-mannosidase II"/>
    <property type="match status" value="2"/>
</dbReference>
<evidence type="ECO:0000256" key="9">
    <source>
        <dbReference type="SAM" id="MobiDB-lite"/>
    </source>
</evidence>
<dbReference type="Proteomes" id="UP000053317">
    <property type="component" value="Unassembled WGS sequence"/>
</dbReference>
<feature type="domain" description="Glycoside hydrolase family 31 TIM barrel" evidence="11">
    <location>
        <begin position="349"/>
        <end position="772"/>
    </location>
</feature>